<dbReference type="InterPro" id="IPR041679">
    <property type="entry name" value="DNA2/NAM7-like_C"/>
</dbReference>
<reference evidence="8" key="1">
    <citation type="submission" date="2021-01" db="EMBL/GenBank/DDBJ databases">
        <title>Fulvivirga kasyanovii gen. nov., sp nov., a novel member of the phylum Bacteroidetes isolated from seawater in a mussel farm.</title>
        <authorList>
            <person name="Zhao L.-H."/>
            <person name="Wang Z.-J."/>
        </authorList>
    </citation>
    <scope>NUCLEOTIDE SEQUENCE</scope>
    <source>
        <strain evidence="8">2943</strain>
    </source>
</reference>
<gene>
    <name evidence="8" type="ORF">JL102_06630</name>
</gene>
<keyword evidence="3" id="KW-0378">Hydrolase</keyword>
<dbReference type="InterPro" id="IPR041677">
    <property type="entry name" value="DNA2/NAM7_AAA_11"/>
</dbReference>
<evidence type="ECO:0000256" key="5">
    <source>
        <dbReference type="ARBA" id="ARBA00022840"/>
    </source>
</evidence>
<dbReference type="GO" id="GO:0043139">
    <property type="term" value="F:5'-3' DNA helicase activity"/>
    <property type="evidence" value="ECO:0007669"/>
    <property type="project" value="TreeGrafter"/>
</dbReference>
<dbReference type="InterPro" id="IPR027417">
    <property type="entry name" value="P-loop_NTPase"/>
</dbReference>
<organism evidence="8 9">
    <name type="scientific">Fulvivirga sediminis</name>
    <dbReference type="NCBI Taxonomy" id="2803949"/>
    <lineage>
        <taxon>Bacteria</taxon>
        <taxon>Pseudomonadati</taxon>
        <taxon>Bacteroidota</taxon>
        <taxon>Cytophagia</taxon>
        <taxon>Cytophagales</taxon>
        <taxon>Fulvivirgaceae</taxon>
        <taxon>Fulvivirga</taxon>
    </lineage>
</organism>
<evidence type="ECO:0000313" key="8">
    <source>
        <dbReference type="EMBL" id="MBL3655797.1"/>
    </source>
</evidence>
<dbReference type="Gene3D" id="3.40.50.300">
    <property type="entry name" value="P-loop containing nucleotide triphosphate hydrolases"/>
    <property type="match status" value="2"/>
</dbReference>
<sequence length="893" mass="102956">MIERREELLTGDAPIIPLEDEVAANIRKKLEVYQKEKELLYAAFFVCGYYTNSNGEQKRLCSPLVYYSAEIEQREDFFYLSVKPDSRKINYPLVNLLTETGANDQLYDHLHDRLPHDLIPFDKIAGIIELCNTFFHQVDAQLLYGYPDNLSLTEVKKVISGLKRSKKGDLKLVPASMLGVVPKSSNTRGVLNELKEMITSQEYSIPLQHMLDENPVISSASHNYSKGRIPVILSEAQQVILKSGAEHPMTMIVGPPGTGKSYTIGALAVEHMSRGESVLIASRTDEAVDVIISKVAGQLGIDRCVIRGGRKRRYLTPLMRFLKTLLTRANKLKYLMDEFGMTGRMDEIQLSERIKELEEELRLLDDNTRVLEDHFILEVENEMRWGDYLSKKREGLWHWLKTEYLDLRNKYQTPVWALSEKLGKADAQKIDQTLELIKLKYVYQILQVVKHNWNEIKVFREGLGLASDTETLKLFSTIDFNAILKAFPIWAVKMADVKDVLPFKKEMFDVVIIDEATQCDIASCLPLMQRAKRVVFAGDPSQLRHVSFLSTELQNIFREKHGLGDINPEHLNYRGKSILDLVMSKLQSGEQIAMLDEHFRSVEPIIEFSNQHFYDNNLHIMTSRPDHQPDSLVVEFCKGKREKRGYNEKEAKLIIERVRKLIDDEVSLEAGIATSIGILSPFRGQVDYLGDLLVEAFSIGEIEKHQLRVGTAYSFQGEERDIMHLSFTVDKNTHHSAFIHLNKEDVFNVSITRARQRQYLYLSIEPEELKKESLFSQYIQSINEKRLREKTEKIEQHDRFLEEVSEALAQEGIEEMWPNYQVAGMSMDLLLKKDNKYIGIDLIGYPGEYEAAYGVERYRILHRAGIQVFPLPYSDWHFERQETLKVLFGFILK</sequence>
<dbReference type="CDD" id="cd01127">
    <property type="entry name" value="TrwB_TraG_TraD_VirD4"/>
    <property type="match status" value="1"/>
</dbReference>
<accession>A0A937K0P1</accession>
<feature type="coiled-coil region" evidence="6">
    <location>
        <begin position="347"/>
        <end position="374"/>
    </location>
</feature>
<keyword evidence="2" id="KW-0547">Nucleotide-binding</keyword>
<dbReference type="Proteomes" id="UP000659388">
    <property type="component" value="Unassembled WGS sequence"/>
</dbReference>
<protein>
    <submittedName>
        <fullName evidence="8">AAA family ATPase</fullName>
    </submittedName>
</protein>
<feature type="domain" description="AAA+ ATPase" evidence="7">
    <location>
        <begin position="246"/>
        <end position="557"/>
    </location>
</feature>
<evidence type="ECO:0000256" key="1">
    <source>
        <dbReference type="ARBA" id="ARBA00007913"/>
    </source>
</evidence>
<dbReference type="InterPro" id="IPR047187">
    <property type="entry name" value="SF1_C_Upf1"/>
</dbReference>
<dbReference type="SMART" id="SM00382">
    <property type="entry name" value="AAA"/>
    <property type="match status" value="1"/>
</dbReference>
<dbReference type="AlphaFoldDB" id="A0A937K0P1"/>
<evidence type="ECO:0000256" key="2">
    <source>
        <dbReference type="ARBA" id="ARBA00022741"/>
    </source>
</evidence>
<keyword evidence="6" id="KW-0175">Coiled coil</keyword>
<dbReference type="CDD" id="cd18808">
    <property type="entry name" value="SF1_C_Upf1"/>
    <property type="match status" value="1"/>
</dbReference>
<dbReference type="PANTHER" id="PTHR43788:SF8">
    <property type="entry name" value="DNA-BINDING PROTEIN SMUBP-2"/>
    <property type="match status" value="1"/>
</dbReference>
<keyword evidence="4" id="KW-0347">Helicase</keyword>
<name>A0A937K0P1_9BACT</name>
<evidence type="ECO:0000259" key="7">
    <source>
        <dbReference type="SMART" id="SM00382"/>
    </source>
</evidence>
<dbReference type="EMBL" id="JAESIY010000003">
    <property type="protein sequence ID" value="MBL3655797.1"/>
    <property type="molecule type" value="Genomic_DNA"/>
</dbReference>
<evidence type="ECO:0000256" key="3">
    <source>
        <dbReference type="ARBA" id="ARBA00022801"/>
    </source>
</evidence>
<dbReference type="InterPro" id="IPR050534">
    <property type="entry name" value="Coronavir_polyprotein_1ab"/>
</dbReference>
<dbReference type="InterPro" id="IPR003593">
    <property type="entry name" value="AAA+_ATPase"/>
</dbReference>
<comment type="similarity">
    <text evidence="1">Belongs to the DNA2/NAM7 helicase family.</text>
</comment>
<dbReference type="Pfam" id="PF13086">
    <property type="entry name" value="AAA_11"/>
    <property type="match status" value="2"/>
</dbReference>
<keyword evidence="5" id="KW-0067">ATP-binding</keyword>
<dbReference type="RefSeq" id="WP_202243479.1">
    <property type="nucleotide sequence ID" value="NZ_JAESIY010000003.1"/>
</dbReference>
<comment type="caution">
    <text evidence="8">The sequence shown here is derived from an EMBL/GenBank/DDBJ whole genome shotgun (WGS) entry which is preliminary data.</text>
</comment>
<dbReference type="PANTHER" id="PTHR43788">
    <property type="entry name" value="DNA2/NAM7 HELICASE FAMILY MEMBER"/>
    <property type="match status" value="1"/>
</dbReference>
<dbReference type="GO" id="GO:0005524">
    <property type="term" value="F:ATP binding"/>
    <property type="evidence" value="ECO:0007669"/>
    <property type="project" value="UniProtKB-KW"/>
</dbReference>
<proteinExistence type="inferred from homology"/>
<evidence type="ECO:0000256" key="6">
    <source>
        <dbReference type="SAM" id="Coils"/>
    </source>
</evidence>
<dbReference type="SUPFAM" id="SSF52540">
    <property type="entry name" value="P-loop containing nucleoside triphosphate hydrolases"/>
    <property type="match status" value="1"/>
</dbReference>
<evidence type="ECO:0000256" key="4">
    <source>
        <dbReference type="ARBA" id="ARBA00022806"/>
    </source>
</evidence>
<evidence type="ECO:0000313" key="9">
    <source>
        <dbReference type="Proteomes" id="UP000659388"/>
    </source>
</evidence>
<dbReference type="GO" id="GO:0016787">
    <property type="term" value="F:hydrolase activity"/>
    <property type="evidence" value="ECO:0007669"/>
    <property type="project" value="UniProtKB-KW"/>
</dbReference>
<dbReference type="Pfam" id="PF13087">
    <property type="entry name" value="AAA_12"/>
    <property type="match status" value="1"/>
</dbReference>
<keyword evidence="9" id="KW-1185">Reference proteome</keyword>